<gene>
    <name evidence="3" type="ORF">JCM19301_895</name>
    <name evidence="4" type="ORF">JCM19302_1095</name>
    <name evidence="5" type="ORF">JCM19538_1423</name>
</gene>
<dbReference type="PANTHER" id="PTHR45947">
    <property type="entry name" value="SULFOQUINOVOSYL TRANSFERASE SQD2"/>
    <property type="match status" value="1"/>
</dbReference>
<dbReference type="PANTHER" id="PTHR45947:SF3">
    <property type="entry name" value="SULFOQUINOVOSYL TRANSFERASE SQD2"/>
    <property type="match status" value="1"/>
</dbReference>
<dbReference type="Pfam" id="PF13439">
    <property type="entry name" value="Glyco_transf_4"/>
    <property type="match status" value="1"/>
</dbReference>
<dbReference type="InterPro" id="IPR050194">
    <property type="entry name" value="Glycosyltransferase_grp1"/>
</dbReference>
<dbReference type="Pfam" id="PF00534">
    <property type="entry name" value="Glycos_transf_1"/>
    <property type="match status" value="1"/>
</dbReference>
<dbReference type="SUPFAM" id="SSF53756">
    <property type="entry name" value="UDP-Glycosyltransferase/glycogen phosphorylase"/>
    <property type="match status" value="1"/>
</dbReference>
<dbReference type="Proteomes" id="UP000029646">
    <property type="component" value="Unassembled WGS sequence"/>
</dbReference>
<comment type="caution">
    <text evidence="4">The sequence shown here is derived from an EMBL/GenBank/DDBJ whole genome shotgun (WGS) entry which is preliminary data.</text>
</comment>
<evidence type="ECO:0000313" key="6">
    <source>
        <dbReference type="Proteomes" id="UP000029646"/>
    </source>
</evidence>
<evidence type="ECO:0000259" key="1">
    <source>
        <dbReference type="Pfam" id="PF00534"/>
    </source>
</evidence>
<feature type="domain" description="Glycosyl transferase family 1" evidence="1">
    <location>
        <begin position="193"/>
        <end position="357"/>
    </location>
</feature>
<organism evidence="4 6">
    <name type="scientific">Jejuia pallidilutea</name>
    <dbReference type="NCBI Taxonomy" id="504487"/>
    <lineage>
        <taxon>Bacteria</taxon>
        <taxon>Pseudomonadati</taxon>
        <taxon>Bacteroidota</taxon>
        <taxon>Flavobacteriia</taxon>
        <taxon>Flavobacteriales</taxon>
        <taxon>Flavobacteriaceae</taxon>
        <taxon>Jejuia</taxon>
    </lineage>
</organism>
<proteinExistence type="predicted"/>
<evidence type="ECO:0000313" key="3">
    <source>
        <dbReference type="EMBL" id="GAL67608.1"/>
    </source>
</evidence>
<dbReference type="Proteomes" id="UP000030184">
    <property type="component" value="Unassembled WGS sequence"/>
</dbReference>
<evidence type="ECO:0000313" key="5">
    <source>
        <dbReference type="EMBL" id="GAL89428.1"/>
    </source>
</evidence>
<reference evidence="7" key="1">
    <citation type="journal article" date="2014" name="Genome Announc.">
        <title>Draft Genome Sequence of Marine Flavobacterium Jejuia pallidilutea Strain 11shimoA1 and Pigmentation Mutants.</title>
        <authorList>
            <person name="Takatani N."/>
            <person name="Nakanishi M."/>
            <person name="Meirelles P."/>
            <person name="Mino S."/>
            <person name="Suda W."/>
            <person name="Oshima K."/>
            <person name="Hattori M."/>
            <person name="Ohkuma M."/>
            <person name="Hosokawa M."/>
            <person name="Miyashita K."/>
            <person name="Thompson F.L."/>
            <person name="Niwa A."/>
            <person name="Sawabe T."/>
            <person name="Sawabe T."/>
        </authorList>
    </citation>
    <scope>NUCLEOTIDE SEQUENCE [LARGE SCALE GENOMIC DNA]</scope>
    <source>
        <strain evidence="7">JCM 19538</strain>
    </source>
</reference>
<dbReference type="EMBL" id="BBNY01000009">
    <property type="protein sequence ID" value="GAL89428.1"/>
    <property type="molecule type" value="Genomic_DNA"/>
</dbReference>
<name>A0A090WVK7_9FLAO</name>
<dbReference type="EMBL" id="BBNR01000011">
    <property type="protein sequence ID" value="GAL67608.1"/>
    <property type="molecule type" value="Genomic_DNA"/>
</dbReference>
<dbReference type="eggNOG" id="COG0438">
    <property type="taxonomic scope" value="Bacteria"/>
</dbReference>
<dbReference type="CDD" id="cd03801">
    <property type="entry name" value="GT4_PimA-like"/>
    <property type="match status" value="1"/>
</dbReference>
<accession>A0A090WVK7</accession>
<protein>
    <submittedName>
        <fullName evidence="4">Glycosyltransferase</fullName>
    </submittedName>
</protein>
<evidence type="ECO:0000313" key="7">
    <source>
        <dbReference type="Proteomes" id="UP000030184"/>
    </source>
</evidence>
<feature type="domain" description="Glycosyltransferase subfamily 4-like N-terminal" evidence="2">
    <location>
        <begin position="20"/>
        <end position="182"/>
    </location>
</feature>
<evidence type="ECO:0000259" key="2">
    <source>
        <dbReference type="Pfam" id="PF13439"/>
    </source>
</evidence>
<keyword evidence="4" id="KW-0808">Transferase</keyword>
<evidence type="ECO:0000313" key="4">
    <source>
        <dbReference type="EMBL" id="GAL71417.1"/>
    </source>
</evidence>
<keyword evidence="7" id="KW-1185">Reference proteome</keyword>
<dbReference type="InterPro" id="IPR028098">
    <property type="entry name" value="Glyco_trans_4-like_N"/>
</dbReference>
<dbReference type="OrthoDB" id="502646at2"/>
<dbReference type="Proteomes" id="UP000029641">
    <property type="component" value="Unassembled WGS sequence"/>
</dbReference>
<sequence length="383" mass="43581">MKIAFLTPEYPHPQVVSSAGIGTSIKNLVEALVKKNMKVTVFVYHQERNAILEEKGLTIHLIAKKPRRFFTWYFYRKQLQNYINAVVKTENISLLEAADWTGITAFMRLNIPLVIRFHGTDAYFCKLEHRKQKFKNFVLEKIALKKASAYISPTIFTKEETAKLFSLKPDKIKVVPNGIDLQNFKNETPTIFEAKTLLYVGTLIRKKGVLELAKIFNKIIEKEPLARLILIGSDTADVKTNTASTYKLMQDIFSDKAKEHTNYLGKIPYTEIVTHIKNAHVCIFPSFAETFGMVTVESMALQKPVINTNMGWASGIIDDGINGYLVHPTETKLYVESIIHLFNDENLCVKLGAAARRKAEHNFNIDTIANENINFYKNVISKS</sequence>
<dbReference type="GO" id="GO:0016757">
    <property type="term" value="F:glycosyltransferase activity"/>
    <property type="evidence" value="ECO:0007669"/>
    <property type="project" value="InterPro"/>
</dbReference>
<dbReference type="EMBL" id="BBNS01000012">
    <property type="protein sequence ID" value="GAL71417.1"/>
    <property type="molecule type" value="Genomic_DNA"/>
</dbReference>
<dbReference type="RefSeq" id="WP_042244242.1">
    <property type="nucleotide sequence ID" value="NZ_BBNR01000011.1"/>
</dbReference>
<dbReference type="InterPro" id="IPR001296">
    <property type="entry name" value="Glyco_trans_1"/>
</dbReference>
<dbReference type="STRING" id="504487.JCM19538_1423"/>
<dbReference type="Gene3D" id="3.40.50.2000">
    <property type="entry name" value="Glycogen Phosphorylase B"/>
    <property type="match status" value="2"/>
</dbReference>
<dbReference type="AlphaFoldDB" id="A0A090WVK7"/>